<dbReference type="RefSeq" id="WP_059032554.1">
    <property type="nucleotide sequence ID" value="NZ_DF977001.1"/>
</dbReference>
<dbReference type="EMBL" id="DF977001">
    <property type="protein sequence ID" value="GAQ25143.1"/>
    <property type="molecule type" value="Genomic_DNA"/>
</dbReference>
<dbReference type="CDD" id="cd00841">
    <property type="entry name" value="MPP_YfcE"/>
    <property type="match status" value="1"/>
</dbReference>
<protein>
    <recommendedName>
        <fullName evidence="2">Phosphoesterase</fullName>
        <ecNumber evidence="2">3.1.4.-</ecNumber>
    </recommendedName>
</protein>
<dbReference type="InterPro" id="IPR029052">
    <property type="entry name" value="Metallo-depent_PP-like"/>
</dbReference>
<sequence length="181" mass="19620">MRIAILSDTHGSLDAFNKVLEIAKPYDYIIHAGDILYHGPRNPLPEGYNPAELAKAINKLDVPFIAAAGNCDAPIDQVVLSVPIQSPYALLIIDGCKILITHGHQTTEEELISLAKKWKIDILITGHTHVKVLEKKEGLILLNPGSCALPKDGTPSFAIFEKSNLSLVNIETGDPIKSIAL</sequence>
<name>A0A0U9HQ19_9FIRM</name>
<dbReference type="SUPFAM" id="SSF56300">
    <property type="entry name" value="Metallo-dependent phosphatases"/>
    <property type="match status" value="1"/>
</dbReference>
<evidence type="ECO:0000256" key="2">
    <source>
        <dbReference type="RuleBase" id="RU362039"/>
    </source>
</evidence>
<dbReference type="GO" id="GO:0016787">
    <property type="term" value="F:hydrolase activity"/>
    <property type="evidence" value="ECO:0007669"/>
    <property type="project" value="UniProtKB-UniRule"/>
</dbReference>
<dbReference type="InterPro" id="IPR041802">
    <property type="entry name" value="MPP_YfcE"/>
</dbReference>
<proteinExistence type="inferred from homology"/>
<comment type="similarity">
    <text evidence="1 2">Belongs to the metallophosphoesterase superfamily. YfcE family.</text>
</comment>
<dbReference type="Pfam" id="PF12850">
    <property type="entry name" value="Metallophos_2"/>
    <property type="match status" value="1"/>
</dbReference>
<comment type="cofactor">
    <cofactor evidence="2">
        <name>a divalent metal cation</name>
        <dbReference type="ChEBI" id="CHEBI:60240"/>
    </cofactor>
</comment>
<keyword evidence="5" id="KW-1185">Reference proteome</keyword>
<feature type="domain" description="Calcineurin-like phosphoesterase" evidence="3">
    <location>
        <begin position="1"/>
        <end position="161"/>
    </location>
</feature>
<evidence type="ECO:0000256" key="1">
    <source>
        <dbReference type="ARBA" id="ARBA00008950"/>
    </source>
</evidence>
<dbReference type="EC" id="3.1.4.-" evidence="2"/>
<keyword evidence="2" id="KW-0479">Metal-binding</keyword>
<dbReference type="PANTHER" id="PTHR43165:SF1">
    <property type="entry name" value="PHOSPHODIESTERASE MJ0936"/>
    <property type="match status" value="1"/>
</dbReference>
<gene>
    <name evidence="4" type="ORF">TSYNT_7161</name>
</gene>
<dbReference type="InterPro" id="IPR024654">
    <property type="entry name" value="Calcineurin-like_PHP_lpxH"/>
</dbReference>
<dbReference type="NCBIfam" id="NF006988">
    <property type="entry name" value="PRK09453.1"/>
    <property type="match status" value="1"/>
</dbReference>
<dbReference type="InterPro" id="IPR053193">
    <property type="entry name" value="MetalloPDE_YfcE-like"/>
</dbReference>
<dbReference type="PANTHER" id="PTHR43165">
    <property type="entry name" value="METALLOPHOSPHOESTERASE"/>
    <property type="match status" value="1"/>
</dbReference>
<dbReference type="GO" id="GO:0046872">
    <property type="term" value="F:metal ion binding"/>
    <property type="evidence" value="ECO:0007669"/>
    <property type="project" value="UniProtKB-KW"/>
</dbReference>
<reference evidence="4" key="1">
    <citation type="journal article" date="2016" name="Genome Announc.">
        <title>Draft Genome Sequence of the Syntrophic Lactate-Degrading Bacterium Tepidanaerobacter syntrophicus JLT.</title>
        <authorList>
            <person name="Matsuura N."/>
            <person name="Ohashi A."/>
            <person name="Tourlousse D.M."/>
            <person name="Sekiguchi Y."/>
        </authorList>
    </citation>
    <scope>NUCLEOTIDE SEQUENCE [LARGE SCALE GENOMIC DNA]</scope>
    <source>
        <strain evidence="4">JL</strain>
    </source>
</reference>
<dbReference type="AlphaFoldDB" id="A0A0U9HQ19"/>
<dbReference type="NCBIfam" id="TIGR00040">
    <property type="entry name" value="yfcE"/>
    <property type="match status" value="1"/>
</dbReference>
<dbReference type="STRING" id="224999.GCA_001485475_01158"/>
<evidence type="ECO:0000259" key="3">
    <source>
        <dbReference type="Pfam" id="PF12850"/>
    </source>
</evidence>
<dbReference type="InterPro" id="IPR000979">
    <property type="entry name" value="Phosphodiesterase_MJ0936/Vps29"/>
</dbReference>
<dbReference type="Proteomes" id="UP000062160">
    <property type="component" value="Unassembled WGS sequence"/>
</dbReference>
<dbReference type="Gene3D" id="3.60.21.10">
    <property type="match status" value="1"/>
</dbReference>
<dbReference type="OrthoDB" id="9800565at2"/>
<evidence type="ECO:0000313" key="5">
    <source>
        <dbReference type="Proteomes" id="UP000062160"/>
    </source>
</evidence>
<organism evidence="4">
    <name type="scientific">Tepidanaerobacter syntrophicus</name>
    <dbReference type="NCBI Taxonomy" id="224999"/>
    <lineage>
        <taxon>Bacteria</taxon>
        <taxon>Bacillati</taxon>
        <taxon>Bacillota</taxon>
        <taxon>Clostridia</taxon>
        <taxon>Thermosediminibacterales</taxon>
        <taxon>Tepidanaerobacteraceae</taxon>
        <taxon>Tepidanaerobacter</taxon>
    </lineage>
</organism>
<accession>A0A0U9HQ19</accession>
<evidence type="ECO:0000313" key="4">
    <source>
        <dbReference type="EMBL" id="GAQ25143.1"/>
    </source>
</evidence>